<feature type="compositionally biased region" description="Polar residues" evidence="1">
    <location>
        <begin position="37"/>
        <end position="54"/>
    </location>
</feature>
<feature type="chain" id="PRO_5011637526" description="Entericidin EcnA/B family protein" evidence="2">
    <location>
        <begin position="20"/>
        <end position="68"/>
    </location>
</feature>
<dbReference type="RefSeq" id="WP_090662603.1">
    <property type="nucleotide sequence ID" value="NZ_FMZX01000003.1"/>
</dbReference>
<evidence type="ECO:0000256" key="1">
    <source>
        <dbReference type="SAM" id="MobiDB-lite"/>
    </source>
</evidence>
<feature type="signal peptide" evidence="2">
    <location>
        <begin position="1"/>
        <end position="19"/>
    </location>
</feature>
<keyword evidence="4" id="KW-1185">Reference proteome</keyword>
<dbReference type="Proteomes" id="UP000198925">
    <property type="component" value="Unassembled WGS sequence"/>
</dbReference>
<sequence>MSAPLRRLALATLCLLAAAACQSRQPATRAGEAIDRTGTQTGQALGRAANSTGQALERAGHWMQRRTE</sequence>
<dbReference type="PROSITE" id="PS51257">
    <property type="entry name" value="PROKAR_LIPOPROTEIN"/>
    <property type="match status" value="1"/>
</dbReference>
<reference evidence="3 4" key="1">
    <citation type="submission" date="2016-10" db="EMBL/GenBank/DDBJ databases">
        <authorList>
            <person name="de Groot N.N."/>
        </authorList>
    </citation>
    <scope>NUCLEOTIDE SEQUENCE [LARGE SCALE GENOMIC DNA]</scope>
    <source>
        <strain evidence="3 4">CPCC 100156</strain>
    </source>
</reference>
<dbReference type="EMBL" id="FMZX01000003">
    <property type="protein sequence ID" value="SDC93899.1"/>
    <property type="molecule type" value="Genomic_DNA"/>
</dbReference>
<evidence type="ECO:0000313" key="4">
    <source>
        <dbReference type="Proteomes" id="UP000198925"/>
    </source>
</evidence>
<evidence type="ECO:0008006" key="5">
    <source>
        <dbReference type="Google" id="ProtNLM"/>
    </source>
</evidence>
<gene>
    <name evidence="3" type="ORF">SAMN04487779_1003120</name>
</gene>
<evidence type="ECO:0000313" key="3">
    <source>
        <dbReference type="EMBL" id="SDC93899.1"/>
    </source>
</evidence>
<proteinExistence type="predicted"/>
<keyword evidence="2" id="KW-0732">Signal</keyword>
<protein>
    <recommendedName>
        <fullName evidence="5">Entericidin EcnA/B family protein</fullName>
    </recommendedName>
</protein>
<feature type="region of interest" description="Disordered" evidence="1">
    <location>
        <begin position="25"/>
        <end position="68"/>
    </location>
</feature>
<name>A0A1G6QNM5_9PROT</name>
<dbReference type="AlphaFoldDB" id="A0A1G6QNM5"/>
<dbReference type="STRING" id="938405.SAMN02927895_02682"/>
<organism evidence="3 4">
    <name type="scientific">Belnapia rosea</name>
    <dbReference type="NCBI Taxonomy" id="938405"/>
    <lineage>
        <taxon>Bacteria</taxon>
        <taxon>Pseudomonadati</taxon>
        <taxon>Pseudomonadota</taxon>
        <taxon>Alphaproteobacteria</taxon>
        <taxon>Acetobacterales</taxon>
        <taxon>Roseomonadaceae</taxon>
        <taxon>Belnapia</taxon>
    </lineage>
</organism>
<evidence type="ECO:0000256" key="2">
    <source>
        <dbReference type="SAM" id="SignalP"/>
    </source>
</evidence>
<accession>A0A1G6QNM5</accession>